<name>A0AAW0KHJ1_QUESU</name>
<keyword evidence="4 6" id="KW-0472">Membrane</keyword>
<proteinExistence type="predicted"/>
<dbReference type="EMBL" id="PKMF04000308">
    <property type="protein sequence ID" value="KAK7838347.1"/>
    <property type="molecule type" value="Genomic_DNA"/>
</dbReference>
<protein>
    <submittedName>
        <fullName evidence="7">Transmembrane protein 184 like protein</fullName>
    </submittedName>
</protein>
<reference evidence="7 8" key="1">
    <citation type="journal article" date="2018" name="Sci. Data">
        <title>The draft genome sequence of cork oak.</title>
        <authorList>
            <person name="Ramos A.M."/>
            <person name="Usie A."/>
            <person name="Barbosa P."/>
            <person name="Barros P.M."/>
            <person name="Capote T."/>
            <person name="Chaves I."/>
            <person name="Simoes F."/>
            <person name="Abreu I."/>
            <person name="Carrasquinho I."/>
            <person name="Faro C."/>
            <person name="Guimaraes J.B."/>
            <person name="Mendonca D."/>
            <person name="Nobrega F."/>
            <person name="Rodrigues L."/>
            <person name="Saibo N.J.M."/>
            <person name="Varela M.C."/>
            <person name="Egas C."/>
            <person name="Matos J."/>
            <person name="Miguel C.M."/>
            <person name="Oliveira M.M."/>
            <person name="Ricardo C.P."/>
            <person name="Goncalves S."/>
        </authorList>
    </citation>
    <scope>NUCLEOTIDE SEQUENCE [LARGE SCALE GENOMIC DNA]</scope>
    <source>
        <strain evidence="8">cv. HL8</strain>
    </source>
</reference>
<evidence type="ECO:0000256" key="6">
    <source>
        <dbReference type="SAM" id="Phobius"/>
    </source>
</evidence>
<feature type="transmembrane region" description="Helical" evidence="6">
    <location>
        <begin position="47"/>
        <end position="71"/>
    </location>
</feature>
<evidence type="ECO:0000313" key="7">
    <source>
        <dbReference type="EMBL" id="KAK7838347.1"/>
    </source>
</evidence>
<evidence type="ECO:0000256" key="2">
    <source>
        <dbReference type="ARBA" id="ARBA00022692"/>
    </source>
</evidence>
<evidence type="ECO:0000256" key="4">
    <source>
        <dbReference type="ARBA" id="ARBA00023136"/>
    </source>
</evidence>
<feature type="transmembrane region" description="Helical" evidence="6">
    <location>
        <begin position="6"/>
        <end position="26"/>
    </location>
</feature>
<evidence type="ECO:0000313" key="8">
    <source>
        <dbReference type="Proteomes" id="UP000237347"/>
    </source>
</evidence>
<dbReference type="Pfam" id="PF03619">
    <property type="entry name" value="Solute_trans_a"/>
    <property type="match status" value="1"/>
</dbReference>
<evidence type="ECO:0000256" key="3">
    <source>
        <dbReference type="ARBA" id="ARBA00022989"/>
    </source>
</evidence>
<dbReference type="SMART" id="SM01417">
    <property type="entry name" value="Solute_trans_a"/>
    <property type="match status" value="1"/>
</dbReference>
<dbReference type="AlphaFoldDB" id="A0AAW0KHJ1"/>
<dbReference type="Proteomes" id="UP000237347">
    <property type="component" value="Unassembled WGS sequence"/>
</dbReference>
<dbReference type="GO" id="GO:0016020">
    <property type="term" value="C:membrane"/>
    <property type="evidence" value="ECO:0007669"/>
    <property type="project" value="UniProtKB-SubCell"/>
</dbReference>
<evidence type="ECO:0000256" key="5">
    <source>
        <dbReference type="SAM" id="MobiDB-lite"/>
    </source>
</evidence>
<gene>
    <name evidence="7" type="primary">tmem184C</name>
    <name evidence="7" type="ORF">CFP56_019902</name>
</gene>
<evidence type="ECO:0000256" key="1">
    <source>
        <dbReference type="ARBA" id="ARBA00004141"/>
    </source>
</evidence>
<accession>A0AAW0KHJ1</accession>
<dbReference type="InterPro" id="IPR005178">
    <property type="entry name" value="Ostalpha/TMEM184C"/>
</dbReference>
<keyword evidence="3 6" id="KW-1133">Transmembrane helix</keyword>
<comment type="caution">
    <text evidence="7">The sequence shown here is derived from an EMBL/GenBank/DDBJ whole genome shotgun (WGS) entry which is preliminary data.</text>
</comment>
<feature type="compositionally biased region" description="Polar residues" evidence="5">
    <location>
        <begin position="235"/>
        <end position="250"/>
    </location>
</feature>
<comment type="subcellular location">
    <subcellularLocation>
        <location evidence="1">Membrane</location>
        <topology evidence="1">Multi-pass membrane protein</topology>
    </subcellularLocation>
</comment>
<dbReference type="PANTHER" id="PTHR23423">
    <property type="entry name" value="ORGANIC SOLUTE TRANSPORTER-RELATED"/>
    <property type="match status" value="1"/>
</dbReference>
<sequence length="291" mass="32733">MGEAVPIYLSIVAFICTVGAIVLAVRHIYRHLMNYTEPTYQRFIVRIIFMVPVYALMSFLSLVLPAASIYFNSFREVYEAWSSIIPVVVPGMGWWTRSCCTKFKWSGSEAIMVSDDMLLSSHTSGWGFCFPCCKVWIIKDAEEAAEFQNFIICVEMLIAAGPSLCISIQRFAPTYHDYVLYNHNEGDEGTRKYRSRTFVPTGPEMESVRRNKHMFGNKLDDIQLSSLSSSSTSTPKNPDTVTDSTQSDVMKSSLLVDTSNSFSEPYDMSLIELDVSNYPSKVPAAIETGTR</sequence>
<keyword evidence="2 6" id="KW-0812">Transmembrane</keyword>
<feature type="region of interest" description="Disordered" evidence="5">
    <location>
        <begin position="226"/>
        <end position="250"/>
    </location>
</feature>
<organism evidence="7 8">
    <name type="scientific">Quercus suber</name>
    <name type="common">Cork oak</name>
    <dbReference type="NCBI Taxonomy" id="58331"/>
    <lineage>
        <taxon>Eukaryota</taxon>
        <taxon>Viridiplantae</taxon>
        <taxon>Streptophyta</taxon>
        <taxon>Embryophyta</taxon>
        <taxon>Tracheophyta</taxon>
        <taxon>Spermatophyta</taxon>
        <taxon>Magnoliopsida</taxon>
        <taxon>eudicotyledons</taxon>
        <taxon>Gunneridae</taxon>
        <taxon>Pentapetalae</taxon>
        <taxon>rosids</taxon>
        <taxon>fabids</taxon>
        <taxon>Fagales</taxon>
        <taxon>Fagaceae</taxon>
        <taxon>Quercus</taxon>
    </lineage>
</organism>
<keyword evidence="8" id="KW-1185">Reference proteome</keyword>